<evidence type="ECO:0000313" key="7">
    <source>
        <dbReference type="EMBL" id="ROW05809.1"/>
    </source>
</evidence>
<reference evidence="7 8" key="1">
    <citation type="submission" date="2015-09" db="EMBL/GenBank/DDBJ databases">
        <title>Host preference determinants of Valsa canker pathogens revealed by comparative genomics.</title>
        <authorList>
            <person name="Yin Z."/>
            <person name="Huang L."/>
        </authorList>
    </citation>
    <scope>NUCLEOTIDE SEQUENCE [LARGE SCALE GENOMIC DNA]</scope>
    <source>
        <strain evidence="7 8">03-1</strain>
    </source>
</reference>
<keyword evidence="3" id="KW-0238">DNA-binding</keyword>
<dbReference type="PANTHER" id="PTHR31845">
    <property type="entry name" value="FINGER DOMAIN PROTEIN, PUTATIVE-RELATED"/>
    <property type="match status" value="1"/>
</dbReference>
<evidence type="ECO:0000256" key="1">
    <source>
        <dbReference type="ARBA" id="ARBA00004123"/>
    </source>
</evidence>
<organism evidence="7 8">
    <name type="scientific">Cytospora schulzeri</name>
    <dbReference type="NCBI Taxonomy" id="448051"/>
    <lineage>
        <taxon>Eukaryota</taxon>
        <taxon>Fungi</taxon>
        <taxon>Dikarya</taxon>
        <taxon>Ascomycota</taxon>
        <taxon>Pezizomycotina</taxon>
        <taxon>Sordariomycetes</taxon>
        <taxon>Sordariomycetidae</taxon>
        <taxon>Diaporthales</taxon>
        <taxon>Cytosporaceae</taxon>
        <taxon>Cytospora</taxon>
    </lineage>
</organism>
<gene>
    <name evidence="7" type="ORF">VMCG_05121</name>
</gene>
<sequence>MSLLNASQQISQNSPSSSGQTPPSSASGALPGHEPSRNSIHQLLNPNVEPTSGVPSSRTPDLSEVTPTPPTSNNFQYNARLIPPVGLVPPSSIAAGPSPGESSPHFPSDTPGPSFRGAARPPAPTPADSVEIIPGFTMNFHEADRALNLYRSLYAPCFPFVAVPVMVTAYELFERSPFLFRTIVSITTPQAPTIQADFKVWFRHYIAEHVVVNNERRLEILQALLVHVAWGDFHFIMDSQATNLVQLAVALVIDLGLNKWPLDFGRASFQMLKEVATHSGMKKHLDRKHSLDEMRAALGTFYVTSLLSAFFRRHNPMAYSSYLDRCREEIEQAQEYDSDKFLVALVRIQQLLCRAAELIPYGDDEASRRVNYAPIHMALTAARKELDALIRDQPPEVECNALLWTHYHGTICRLYEPVIYIRSVSRSSGFDAAECNARTSALWTCLTAARDFFSAFMVIPPQNLLCTPFHSAHLSFMIVTASRLLFLGDDTTSPGSTRDPDWAVSVARDNLNFEAICARLAAFYDEADRVTTGLGRRGRYVDNDRSVLCLFRDKVRWIRNWYLARTRPGTEPFPGTYPQDPRGRGSVSGDISVVSKDGAGGQNMGPDAPGGGSNIPTAQGGQAMDLDYSGLHGQFMMPGELDDSFWQAMLDMNGGMAWLDAQA</sequence>
<keyword evidence="5" id="KW-0539">Nucleus</keyword>
<feature type="compositionally biased region" description="Low complexity" evidence="6">
    <location>
        <begin position="89"/>
        <end position="104"/>
    </location>
</feature>
<comment type="subcellular location">
    <subcellularLocation>
        <location evidence="1">Nucleus</location>
    </subcellularLocation>
</comment>
<feature type="region of interest" description="Disordered" evidence="6">
    <location>
        <begin position="595"/>
        <end position="621"/>
    </location>
</feature>
<feature type="region of interest" description="Disordered" evidence="6">
    <location>
        <begin position="1"/>
        <end position="128"/>
    </location>
</feature>
<dbReference type="InterPro" id="IPR051089">
    <property type="entry name" value="prtT"/>
</dbReference>
<dbReference type="OrthoDB" id="5217604at2759"/>
<keyword evidence="4" id="KW-0804">Transcription</keyword>
<dbReference type="GO" id="GO:0000981">
    <property type="term" value="F:DNA-binding transcription factor activity, RNA polymerase II-specific"/>
    <property type="evidence" value="ECO:0007669"/>
    <property type="project" value="TreeGrafter"/>
</dbReference>
<evidence type="ECO:0000256" key="5">
    <source>
        <dbReference type="ARBA" id="ARBA00023242"/>
    </source>
</evidence>
<evidence type="ECO:0008006" key="9">
    <source>
        <dbReference type="Google" id="ProtNLM"/>
    </source>
</evidence>
<feature type="compositionally biased region" description="Low complexity" evidence="6">
    <location>
        <begin position="7"/>
        <end position="27"/>
    </location>
</feature>
<feature type="compositionally biased region" description="Polar residues" evidence="6">
    <location>
        <begin position="37"/>
        <end position="60"/>
    </location>
</feature>
<keyword evidence="8" id="KW-1185">Reference proteome</keyword>
<dbReference type="STRING" id="356882.A0A423WQN5"/>
<name>A0A423WQN5_9PEZI</name>
<feature type="compositionally biased region" description="Gly residues" evidence="6">
    <location>
        <begin position="598"/>
        <end position="613"/>
    </location>
</feature>
<accession>A0A423WQN5</accession>
<dbReference type="GO" id="GO:0005634">
    <property type="term" value="C:nucleus"/>
    <property type="evidence" value="ECO:0007669"/>
    <property type="project" value="UniProtKB-SubCell"/>
</dbReference>
<comment type="caution">
    <text evidence="7">The sequence shown here is derived from an EMBL/GenBank/DDBJ whole genome shotgun (WGS) entry which is preliminary data.</text>
</comment>
<dbReference type="EMBL" id="LKEA01000012">
    <property type="protein sequence ID" value="ROW05809.1"/>
    <property type="molecule type" value="Genomic_DNA"/>
</dbReference>
<evidence type="ECO:0000256" key="2">
    <source>
        <dbReference type="ARBA" id="ARBA00023015"/>
    </source>
</evidence>
<proteinExistence type="predicted"/>
<dbReference type="AlphaFoldDB" id="A0A423WQN5"/>
<evidence type="ECO:0000256" key="6">
    <source>
        <dbReference type="SAM" id="MobiDB-lite"/>
    </source>
</evidence>
<dbReference type="PANTHER" id="PTHR31845:SF10">
    <property type="entry name" value="ZN(II)2CYS6 TRANSCRIPTION FACTOR (EUROFUNG)"/>
    <property type="match status" value="1"/>
</dbReference>
<evidence type="ECO:0000256" key="4">
    <source>
        <dbReference type="ARBA" id="ARBA00023163"/>
    </source>
</evidence>
<dbReference type="CDD" id="cd12148">
    <property type="entry name" value="fungal_TF_MHR"/>
    <property type="match status" value="1"/>
</dbReference>
<dbReference type="GO" id="GO:0000976">
    <property type="term" value="F:transcription cis-regulatory region binding"/>
    <property type="evidence" value="ECO:0007669"/>
    <property type="project" value="TreeGrafter"/>
</dbReference>
<dbReference type="Proteomes" id="UP000283895">
    <property type="component" value="Unassembled WGS sequence"/>
</dbReference>
<evidence type="ECO:0000313" key="8">
    <source>
        <dbReference type="Proteomes" id="UP000283895"/>
    </source>
</evidence>
<keyword evidence="2" id="KW-0805">Transcription regulation</keyword>
<evidence type="ECO:0000256" key="3">
    <source>
        <dbReference type="ARBA" id="ARBA00023125"/>
    </source>
</evidence>
<protein>
    <recommendedName>
        <fullName evidence="9">Transcription factor domain-containing protein</fullName>
    </recommendedName>
</protein>